<dbReference type="Gene3D" id="3.40.50.1110">
    <property type="entry name" value="SGNH hydrolase"/>
    <property type="match status" value="1"/>
</dbReference>
<dbReference type="EMBL" id="VDFP01000007">
    <property type="protein sequence ID" value="MQS75678.1"/>
    <property type="molecule type" value="Genomic_DNA"/>
</dbReference>
<dbReference type="InterPro" id="IPR039329">
    <property type="entry name" value="SIAE"/>
</dbReference>
<gene>
    <name evidence="3" type="ORF">FHL06_04665</name>
</gene>
<dbReference type="GO" id="GO:0005975">
    <property type="term" value="P:carbohydrate metabolic process"/>
    <property type="evidence" value="ECO:0007669"/>
    <property type="project" value="TreeGrafter"/>
</dbReference>
<sequence length="497" mass="57600">MNSVLKLDDIYTDGMVVPENKIFKISGHAIRDSKVEVRAQDKIFDTKSDSDGKWIIKIDPLRDHLTTEITINNLDESITLKSVRTGKVILLTGQSNIEFKFRDDIEYQKQIENLNLKNVYFYNVPQLEYQDKILTLPKDLKKSSWQVANENNLWEMSDIGFWTIKKLHQIDPDAIIGIIDCYKGGTSISSWVPEEILQSDQELKNQFIKPFEEAITGKRKADFDEEFNEYNAAVKKHNTDLAKFQKENPKVSLSDAKNKVGHTPWPPPMTPTSYLRPNGLFHTMIEQIQNYSFNQLVWYQGENDANNPEIYGKMLRGLILSWRKLFNDQSLPFYVIQLPGYFDEPENSWAVIRQYQLEICQTINNVHLISIADTGEKHNIHPAHKRIAGTRIGEILSNKNYNSTPYIYRHEFQNNKLILFAASANVLVQRGKAEFEILKDGHWSTQEVTIVGKLIIIQNSKEIRKVRYAFENYPKCTLFNEFGAPLAPFEMEIKKNE</sequence>
<protein>
    <submittedName>
        <fullName evidence="3">Sialate O-acetylesterase</fullName>
    </submittedName>
</protein>
<dbReference type="InterPro" id="IPR005181">
    <property type="entry name" value="SASA"/>
</dbReference>
<comment type="caution">
    <text evidence="3">The sequence shown here is derived from an EMBL/GenBank/DDBJ whole genome shotgun (WGS) entry which is preliminary data.</text>
</comment>
<dbReference type="RefSeq" id="WP_153385082.1">
    <property type="nucleotide sequence ID" value="NZ_VDFP01000007.1"/>
</dbReference>
<evidence type="ECO:0000313" key="4">
    <source>
        <dbReference type="Proteomes" id="UP000414364"/>
    </source>
</evidence>
<proteinExistence type="predicted"/>
<reference evidence="3 4" key="1">
    <citation type="journal article" date="2019" name="Syst. Appl. Microbiol.">
        <title>Polyphasic characterization of two novel Lactobacillus spp. isolated from blown salami packages: Description of Lactobacillus halodurans sp. nov. and Lactobacillus salsicarnum sp. nov.</title>
        <authorList>
            <person name="Schuster J.A."/>
            <person name="Klingl A."/>
            <person name="Vogel R.F."/>
            <person name="Ehrmann M.A."/>
        </authorList>
    </citation>
    <scope>NUCLEOTIDE SEQUENCE [LARGE SCALE GENOMIC DNA]</scope>
    <source>
        <strain evidence="3 4">TMW 1.2172</strain>
    </source>
</reference>
<name>A0A5P0ZN94_9LACO</name>
<evidence type="ECO:0000259" key="2">
    <source>
        <dbReference type="Pfam" id="PF03629"/>
    </source>
</evidence>
<dbReference type="PANTHER" id="PTHR22901:SF0">
    <property type="entry name" value="SIALATE O-ACETYLESTERASE"/>
    <property type="match status" value="1"/>
</dbReference>
<dbReference type="Proteomes" id="UP000414364">
    <property type="component" value="Unassembled WGS sequence"/>
</dbReference>
<dbReference type="GO" id="GO:0001681">
    <property type="term" value="F:sialate O-acetylesterase activity"/>
    <property type="evidence" value="ECO:0007669"/>
    <property type="project" value="InterPro"/>
</dbReference>
<evidence type="ECO:0000256" key="1">
    <source>
        <dbReference type="ARBA" id="ARBA00022801"/>
    </source>
</evidence>
<dbReference type="AlphaFoldDB" id="A0A5P0ZN94"/>
<dbReference type="PANTHER" id="PTHR22901">
    <property type="entry name" value="SIALATE O-ACETYLESTERASE"/>
    <property type="match status" value="1"/>
</dbReference>
<accession>A0A5P0ZN94</accession>
<dbReference type="SUPFAM" id="SSF52266">
    <property type="entry name" value="SGNH hydrolase"/>
    <property type="match status" value="1"/>
</dbReference>
<feature type="domain" description="Sialate O-acetylesterase" evidence="2">
    <location>
        <begin position="276"/>
        <end position="384"/>
    </location>
</feature>
<keyword evidence="1" id="KW-0378">Hydrolase</keyword>
<dbReference type="InterPro" id="IPR036514">
    <property type="entry name" value="SGNH_hydro_sf"/>
</dbReference>
<evidence type="ECO:0000313" key="3">
    <source>
        <dbReference type="EMBL" id="MQS75678.1"/>
    </source>
</evidence>
<dbReference type="Pfam" id="PF03629">
    <property type="entry name" value="SASA"/>
    <property type="match status" value="1"/>
</dbReference>
<organism evidence="3 4">
    <name type="scientific">Companilactobacillus halodurans</name>
    <dbReference type="NCBI Taxonomy" id="2584183"/>
    <lineage>
        <taxon>Bacteria</taxon>
        <taxon>Bacillati</taxon>
        <taxon>Bacillota</taxon>
        <taxon>Bacilli</taxon>
        <taxon>Lactobacillales</taxon>
        <taxon>Lactobacillaceae</taxon>
        <taxon>Companilactobacillus</taxon>
    </lineage>
</organism>